<organism evidence="3 4">
    <name type="scientific">Desulfofustis glycolicus DSM 9705</name>
    <dbReference type="NCBI Taxonomy" id="1121409"/>
    <lineage>
        <taxon>Bacteria</taxon>
        <taxon>Pseudomonadati</taxon>
        <taxon>Thermodesulfobacteriota</taxon>
        <taxon>Desulfobulbia</taxon>
        <taxon>Desulfobulbales</taxon>
        <taxon>Desulfocapsaceae</taxon>
        <taxon>Desulfofustis</taxon>
    </lineage>
</organism>
<reference evidence="3 4" key="1">
    <citation type="submission" date="2016-11" db="EMBL/GenBank/DDBJ databases">
        <authorList>
            <person name="Jaros S."/>
            <person name="Januszkiewicz K."/>
            <person name="Wedrychowicz H."/>
        </authorList>
    </citation>
    <scope>NUCLEOTIDE SEQUENCE [LARGE SCALE GENOMIC DNA]</scope>
    <source>
        <strain evidence="3 4">DSM 9705</strain>
    </source>
</reference>
<evidence type="ECO:0000313" key="4">
    <source>
        <dbReference type="Proteomes" id="UP000184139"/>
    </source>
</evidence>
<dbReference type="InterPro" id="IPR023485">
    <property type="entry name" value="Ptyr_pPase"/>
</dbReference>
<dbReference type="InterPro" id="IPR036196">
    <property type="entry name" value="Ptyr_pPase_sf"/>
</dbReference>
<dbReference type="PANTHER" id="PTHR43428:SF1">
    <property type="entry name" value="ARSENATE REDUCTASE"/>
    <property type="match status" value="1"/>
</dbReference>
<name>A0A1M5T057_9BACT</name>
<evidence type="ECO:0000259" key="2">
    <source>
        <dbReference type="SMART" id="SM00226"/>
    </source>
</evidence>
<gene>
    <name evidence="3" type="ORF">SAMN02745124_00532</name>
</gene>
<accession>A0A1M5T057</accession>
<dbReference type="STRING" id="1121409.SAMN02745124_00532"/>
<sequence length="164" mass="17796">MSILKILFLCTGNSCRSQMAEGWARHLHPDKIQAYSAGIEKHGLNERAVTVMAEGGVDISTQRSKTMEELGDQRFDYVITVCDHAHESCPLFPGTTSVVHVGFADPRVWHGRSPSMAAMSSRSWPVTAGCATRSGIGLPPCPDRCPGDRGLISPPDTCRVTEKT</sequence>
<dbReference type="Proteomes" id="UP000184139">
    <property type="component" value="Unassembled WGS sequence"/>
</dbReference>
<dbReference type="Pfam" id="PF01451">
    <property type="entry name" value="LMWPc"/>
    <property type="match status" value="1"/>
</dbReference>
<dbReference type="GO" id="GO:0046685">
    <property type="term" value="P:response to arsenic-containing substance"/>
    <property type="evidence" value="ECO:0007669"/>
    <property type="project" value="UniProtKB-KW"/>
</dbReference>
<dbReference type="SUPFAM" id="SSF52788">
    <property type="entry name" value="Phosphotyrosine protein phosphatases I"/>
    <property type="match status" value="1"/>
</dbReference>
<dbReference type="CDD" id="cd16345">
    <property type="entry name" value="LMWP_ArsC"/>
    <property type="match status" value="1"/>
</dbReference>
<dbReference type="Gene3D" id="3.40.50.2300">
    <property type="match status" value="1"/>
</dbReference>
<evidence type="ECO:0000313" key="3">
    <source>
        <dbReference type="EMBL" id="SHH44161.1"/>
    </source>
</evidence>
<dbReference type="AlphaFoldDB" id="A0A1M5T057"/>
<dbReference type="SMART" id="SM00226">
    <property type="entry name" value="LMWPc"/>
    <property type="match status" value="1"/>
</dbReference>
<keyword evidence="4" id="KW-1185">Reference proteome</keyword>
<keyword evidence="1" id="KW-0059">Arsenical resistance</keyword>
<proteinExistence type="predicted"/>
<dbReference type="PANTHER" id="PTHR43428">
    <property type="entry name" value="ARSENATE REDUCTASE"/>
    <property type="match status" value="1"/>
</dbReference>
<evidence type="ECO:0000256" key="1">
    <source>
        <dbReference type="ARBA" id="ARBA00022849"/>
    </source>
</evidence>
<protein>
    <submittedName>
        <fullName evidence="3">Arsenate reductase (Thioredoxin)</fullName>
    </submittedName>
</protein>
<dbReference type="EMBL" id="FQXS01000002">
    <property type="protein sequence ID" value="SHH44161.1"/>
    <property type="molecule type" value="Genomic_DNA"/>
</dbReference>
<feature type="domain" description="Phosphotyrosine protein phosphatase I" evidence="2">
    <location>
        <begin position="4"/>
        <end position="112"/>
    </location>
</feature>